<evidence type="ECO:0000313" key="15">
    <source>
        <dbReference type="EMBL" id="KAF4469395.1"/>
    </source>
</evidence>
<dbReference type="PRINTS" id="PR00463">
    <property type="entry name" value="EP450I"/>
</dbReference>
<feature type="transmembrane region" description="Helical" evidence="14">
    <location>
        <begin position="12"/>
        <end position="29"/>
    </location>
</feature>
<dbReference type="GO" id="GO:0004497">
    <property type="term" value="F:monooxygenase activity"/>
    <property type="evidence" value="ECO:0007669"/>
    <property type="project" value="UniProtKB-KW"/>
</dbReference>
<keyword evidence="6 13" id="KW-0479">Metal-binding</keyword>
<keyword evidence="5 14" id="KW-0812">Transmembrane</keyword>
<evidence type="ECO:0000256" key="6">
    <source>
        <dbReference type="ARBA" id="ARBA00022723"/>
    </source>
</evidence>
<evidence type="ECO:0000256" key="5">
    <source>
        <dbReference type="ARBA" id="ARBA00022692"/>
    </source>
</evidence>
<sequence length="551" mass="62676">MTLLTDPLGQSKAYLITFALGILAHVGGFRRGEWDLYTAKLIVALPTVIAAGTYLLATVSDNGYGSYLEAFKAASTYSFVFLAGITSSILVYRAFFHKLNHFPGPFTARLSNFYITARAVRKMHLFEEIQNLHKQYGDFVRTGPSEISITNPKAMQILNSSNSPCAKGPWYNIIHPMVSLQTDRDKKSHAQRRKAWDKAFSATALRDYEHRVVQYTDQLLDRIAKTQGEPLNITEWFHFYTLDILGDLAFGQSFGMLKDGVKHYYMELSEQNMVLIGAFSHLVWLFPIFKSVPGINYAYIKFQKWLRAQVEWRRRNKPAVSDVFSWILEDFNTNENPTEQDVLNLYGDANLIVVAGSDTTAATLTCLFFELCQHPDVCSQLQAEIDKYIKEHGKADHASLYQLKFLQACVDETLRLHPVVPSGLQRVTPPEGLQIDDTFIPGNTIVKAPSYTMYRDERAFVRPLEFIPERWISRPELIKDSSAYAPFSIGRYSCVGKQLGLMEIRYVVTEILTRYTFELAPNTDTKKFLDGKQDCFTLALADLNVIFTART</sequence>
<dbReference type="Pfam" id="PF00067">
    <property type="entry name" value="p450"/>
    <property type="match status" value="1"/>
</dbReference>
<evidence type="ECO:0000256" key="7">
    <source>
        <dbReference type="ARBA" id="ARBA00022989"/>
    </source>
</evidence>
<evidence type="ECO:0000256" key="8">
    <source>
        <dbReference type="ARBA" id="ARBA00023002"/>
    </source>
</evidence>
<dbReference type="GO" id="GO:0020037">
    <property type="term" value="F:heme binding"/>
    <property type="evidence" value="ECO:0007669"/>
    <property type="project" value="InterPro"/>
</dbReference>
<protein>
    <submittedName>
        <fullName evidence="15">Cytochrome P450</fullName>
    </submittedName>
</protein>
<dbReference type="GO" id="GO:0016020">
    <property type="term" value="C:membrane"/>
    <property type="evidence" value="ECO:0007669"/>
    <property type="project" value="UniProtKB-SubCell"/>
</dbReference>
<dbReference type="GO" id="GO:1902181">
    <property type="term" value="P:verruculogen biosynthetic process"/>
    <property type="evidence" value="ECO:0007669"/>
    <property type="project" value="UniProtKB-ARBA"/>
</dbReference>
<dbReference type="CDD" id="cd11061">
    <property type="entry name" value="CYP67-like"/>
    <property type="match status" value="1"/>
</dbReference>
<dbReference type="AlphaFoldDB" id="A0A8H4PEC0"/>
<proteinExistence type="inferred from homology"/>
<comment type="cofactor">
    <cofactor evidence="1 13">
        <name>heme</name>
        <dbReference type="ChEBI" id="CHEBI:30413"/>
    </cofactor>
</comment>
<keyword evidence="7 14" id="KW-1133">Transmembrane helix</keyword>
<keyword evidence="12" id="KW-0325">Glycoprotein</keyword>
<evidence type="ECO:0000313" key="16">
    <source>
        <dbReference type="Proteomes" id="UP000554235"/>
    </source>
</evidence>
<dbReference type="GO" id="GO:0016705">
    <property type="term" value="F:oxidoreductase activity, acting on paired donors, with incorporation or reduction of molecular oxygen"/>
    <property type="evidence" value="ECO:0007669"/>
    <property type="project" value="InterPro"/>
</dbReference>
<dbReference type="PRINTS" id="PR00385">
    <property type="entry name" value="P450"/>
</dbReference>
<keyword evidence="11 14" id="KW-0472">Membrane</keyword>
<dbReference type="OrthoDB" id="6692864at2759"/>
<feature type="transmembrane region" description="Helical" evidence="14">
    <location>
        <begin position="77"/>
        <end position="96"/>
    </location>
</feature>
<evidence type="ECO:0000256" key="13">
    <source>
        <dbReference type="PIRSR" id="PIRSR602401-1"/>
    </source>
</evidence>
<dbReference type="InterPro" id="IPR001128">
    <property type="entry name" value="Cyt_P450"/>
</dbReference>
<dbReference type="InterPro" id="IPR002401">
    <property type="entry name" value="Cyt_P450_E_grp-I"/>
</dbReference>
<evidence type="ECO:0000256" key="14">
    <source>
        <dbReference type="SAM" id="Phobius"/>
    </source>
</evidence>
<accession>A0A8H4PEC0</accession>
<dbReference type="PANTHER" id="PTHR24305:SF187">
    <property type="entry name" value="P450, PUTATIVE (EUROFUNG)-RELATED"/>
    <property type="match status" value="1"/>
</dbReference>
<dbReference type="Proteomes" id="UP000554235">
    <property type="component" value="Unassembled WGS sequence"/>
</dbReference>
<comment type="caution">
    <text evidence="15">The sequence shown here is derived from an EMBL/GenBank/DDBJ whole genome shotgun (WGS) entry which is preliminary data.</text>
</comment>
<keyword evidence="8" id="KW-0560">Oxidoreductase</keyword>
<feature type="transmembrane region" description="Helical" evidence="14">
    <location>
        <begin position="272"/>
        <end position="289"/>
    </location>
</feature>
<dbReference type="EMBL" id="JAADYS010000482">
    <property type="protein sequence ID" value="KAF4469395.1"/>
    <property type="molecule type" value="Genomic_DNA"/>
</dbReference>
<name>A0A8H4PEC0_9HYPO</name>
<evidence type="ECO:0000256" key="12">
    <source>
        <dbReference type="ARBA" id="ARBA00023180"/>
    </source>
</evidence>
<keyword evidence="10" id="KW-0503">Monooxygenase</keyword>
<gene>
    <name evidence="15" type="ORF">FALBO_3706</name>
</gene>
<dbReference type="InterPro" id="IPR050121">
    <property type="entry name" value="Cytochrome_P450_monoxygenase"/>
</dbReference>
<evidence type="ECO:0000256" key="3">
    <source>
        <dbReference type="ARBA" id="ARBA00010617"/>
    </source>
</evidence>
<comment type="similarity">
    <text evidence="3">Belongs to the cytochrome P450 family.</text>
</comment>
<feature type="binding site" description="axial binding residue" evidence="13">
    <location>
        <position position="494"/>
    </location>
    <ligand>
        <name>heme</name>
        <dbReference type="ChEBI" id="CHEBI:30413"/>
    </ligand>
    <ligandPart>
        <name>Fe</name>
        <dbReference type="ChEBI" id="CHEBI:18248"/>
    </ligandPart>
</feature>
<evidence type="ECO:0000256" key="1">
    <source>
        <dbReference type="ARBA" id="ARBA00001971"/>
    </source>
</evidence>
<dbReference type="SUPFAM" id="SSF48264">
    <property type="entry name" value="Cytochrome P450"/>
    <property type="match status" value="1"/>
</dbReference>
<reference evidence="15 16" key="1">
    <citation type="submission" date="2020-01" db="EMBL/GenBank/DDBJ databases">
        <title>Identification and distribution of gene clusters putatively required for synthesis of sphingolipid metabolism inhibitors in phylogenetically diverse species of the filamentous fungus Fusarium.</title>
        <authorList>
            <person name="Kim H.-S."/>
            <person name="Busman M."/>
            <person name="Brown D.W."/>
            <person name="Divon H."/>
            <person name="Uhlig S."/>
            <person name="Proctor R.H."/>
        </authorList>
    </citation>
    <scope>NUCLEOTIDE SEQUENCE [LARGE SCALE GENOMIC DNA]</scope>
    <source>
        <strain evidence="15 16">NRRL 20459</strain>
    </source>
</reference>
<evidence type="ECO:0000256" key="11">
    <source>
        <dbReference type="ARBA" id="ARBA00023136"/>
    </source>
</evidence>
<keyword evidence="9 13" id="KW-0408">Iron</keyword>
<dbReference type="Gene3D" id="1.10.630.10">
    <property type="entry name" value="Cytochrome P450"/>
    <property type="match status" value="1"/>
</dbReference>
<dbReference type="FunFam" id="1.10.630.10:FF:000063">
    <property type="entry name" value="Cytochrome P450 monooxygenase"/>
    <property type="match status" value="1"/>
</dbReference>
<dbReference type="InterPro" id="IPR036396">
    <property type="entry name" value="Cyt_P450_sf"/>
</dbReference>
<dbReference type="GO" id="GO:0005506">
    <property type="term" value="F:iron ion binding"/>
    <property type="evidence" value="ECO:0007669"/>
    <property type="project" value="InterPro"/>
</dbReference>
<evidence type="ECO:0000256" key="2">
    <source>
        <dbReference type="ARBA" id="ARBA00004370"/>
    </source>
</evidence>
<feature type="transmembrane region" description="Helical" evidence="14">
    <location>
        <begin position="41"/>
        <end position="57"/>
    </location>
</feature>
<evidence type="ECO:0000256" key="10">
    <source>
        <dbReference type="ARBA" id="ARBA00023033"/>
    </source>
</evidence>
<organism evidence="15 16">
    <name type="scientific">Fusarium albosuccineum</name>
    <dbReference type="NCBI Taxonomy" id="1237068"/>
    <lineage>
        <taxon>Eukaryota</taxon>
        <taxon>Fungi</taxon>
        <taxon>Dikarya</taxon>
        <taxon>Ascomycota</taxon>
        <taxon>Pezizomycotina</taxon>
        <taxon>Sordariomycetes</taxon>
        <taxon>Hypocreomycetidae</taxon>
        <taxon>Hypocreales</taxon>
        <taxon>Nectriaceae</taxon>
        <taxon>Fusarium</taxon>
        <taxon>Fusarium decemcellulare species complex</taxon>
    </lineage>
</organism>
<evidence type="ECO:0000256" key="4">
    <source>
        <dbReference type="ARBA" id="ARBA00022617"/>
    </source>
</evidence>
<keyword evidence="4 13" id="KW-0349">Heme</keyword>
<dbReference type="PANTHER" id="PTHR24305">
    <property type="entry name" value="CYTOCHROME P450"/>
    <property type="match status" value="1"/>
</dbReference>
<comment type="subcellular location">
    <subcellularLocation>
        <location evidence="2">Membrane</location>
    </subcellularLocation>
</comment>
<keyword evidence="16" id="KW-1185">Reference proteome</keyword>
<evidence type="ECO:0000256" key="9">
    <source>
        <dbReference type="ARBA" id="ARBA00023004"/>
    </source>
</evidence>